<dbReference type="SUPFAM" id="SSF46785">
    <property type="entry name" value="Winged helix' DNA-binding domain"/>
    <property type="match status" value="1"/>
</dbReference>
<dbReference type="GO" id="GO:0005829">
    <property type="term" value="C:cytosol"/>
    <property type="evidence" value="ECO:0007669"/>
    <property type="project" value="TreeGrafter"/>
</dbReference>
<evidence type="ECO:0000313" key="5">
    <source>
        <dbReference type="EMBL" id="SNR71573.1"/>
    </source>
</evidence>
<evidence type="ECO:0000259" key="4">
    <source>
        <dbReference type="PROSITE" id="PS50956"/>
    </source>
</evidence>
<protein>
    <submittedName>
        <fullName evidence="5">Lrp/AsnC family transcriptional regulator, regulator for asnA, asnC and gidA</fullName>
    </submittedName>
</protein>
<dbReference type="InterPro" id="IPR011991">
    <property type="entry name" value="ArsR-like_HTH"/>
</dbReference>
<dbReference type="InterPro" id="IPR011008">
    <property type="entry name" value="Dimeric_a/b-barrel"/>
</dbReference>
<dbReference type="SMART" id="SM00344">
    <property type="entry name" value="HTH_ASNC"/>
    <property type="match status" value="1"/>
</dbReference>
<accession>A0A238YLT1</accession>
<organism evidence="5 6">
    <name type="scientific">Dokdonia pacifica</name>
    <dbReference type="NCBI Taxonomy" id="1627892"/>
    <lineage>
        <taxon>Bacteria</taxon>
        <taxon>Pseudomonadati</taxon>
        <taxon>Bacteroidota</taxon>
        <taxon>Flavobacteriia</taxon>
        <taxon>Flavobacteriales</taxon>
        <taxon>Flavobacteriaceae</taxon>
        <taxon>Dokdonia</taxon>
    </lineage>
</organism>
<dbReference type="Proteomes" id="UP000198379">
    <property type="component" value="Unassembled WGS sequence"/>
</dbReference>
<dbReference type="Gene3D" id="1.10.10.10">
    <property type="entry name" value="Winged helix-like DNA-binding domain superfamily/Winged helix DNA-binding domain"/>
    <property type="match status" value="1"/>
</dbReference>
<dbReference type="Pfam" id="PF01037">
    <property type="entry name" value="AsnC_trans_reg"/>
    <property type="match status" value="1"/>
</dbReference>
<evidence type="ECO:0000313" key="6">
    <source>
        <dbReference type="Proteomes" id="UP000198379"/>
    </source>
</evidence>
<dbReference type="GO" id="GO:0043565">
    <property type="term" value="F:sequence-specific DNA binding"/>
    <property type="evidence" value="ECO:0007669"/>
    <property type="project" value="InterPro"/>
</dbReference>
<dbReference type="InterPro" id="IPR036388">
    <property type="entry name" value="WH-like_DNA-bd_sf"/>
</dbReference>
<dbReference type="PANTHER" id="PTHR30154">
    <property type="entry name" value="LEUCINE-RESPONSIVE REGULATORY PROTEIN"/>
    <property type="match status" value="1"/>
</dbReference>
<dbReference type="SUPFAM" id="SSF54909">
    <property type="entry name" value="Dimeric alpha+beta barrel"/>
    <property type="match status" value="1"/>
</dbReference>
<name>A0A238YLT1_9FLAO</name>
<gene>
    <name evidence="5" type="ORF">SAMN06265376_102144</name>
</gene>
<dbReference type="EMBL" id="FZNY01000002">
    <property type="protein sequence ID" value="SNR71573.1"/>
    <property type="molecule type" value="Genomic_DNA"/>
</dbReference>
<keyword evidence="3" id="KW-0804">Transcription</keyword>
<keyword evidence="2" id="KW-0238">DNA-binding</keyword>
<dbReference type="InterPro" id="IPR036390">
    <property type="entry name" value="WH_DNA-bd_sf"/>
</dbReference>
<dbReference type="PANTHER" id="PTHR30154:SF34">
    <property type="entry name" value="TRANSCRIPTIONAL REGULATOR AZLB"/>
    <property type="match status" value="1"/>
</dbReference>
<proteinExistence type="predicted"/>
<evidence type="ECO:0000256" key="3">
    <source>
        <dbReference type="ARBA" id="ARBA00023163"/>
    </source>
</evidence>
<sequence>MNHTIMAKFKLDEVDHQILDMLIENTRIPFTDIAKKLLISAGTVHVRVKKMEEAGIIIGSSLSLDYAKLGYSFIAYVGVFLNKTSQTTFVLERIAQIPFVTVAHVTTGKFNIFCKIRARDTNHAKNVIFQLDDIEGVYRTETMISLEESINDKKRLMHSIFQDLI</sequence>
<dbReference type="InterPro" id="IPR019888">
    <property type="entry name" value="Tscrpt_reg_AsnC-like"/>
</dbReference>
<dbReference type="Pfam" id="PF13412">
    <property type="entry name" value="HTH_24"/>
    <property type="match status" value="1"/>
</dbReference>
<keyword evidence="6" id="KW-1185">Reference proteome</keyword>
<feature type="domain" description="HTH asnC-type" evidence="4">
    <location>
        <begin position="11"/>
        <end position="72"/>
    </location>
</feature>
<dbReference type="PROSITE" id="PS50956">
    <property type="entry name" value="HTH_ASNC_2"/>
    <property type="match status" value="1"/>
</dbReference>
<dbReference type="PRINTS" id="PR00033">
    <property type="entry name" value="HTHASNC"/>
</dbReference>
<dbReference type="GO" id="GO:0043200">
    <property type="term" value="P:response to amino acid"/>
    <property type="evidence" value="ECO:0007669"/>
    <property type="project" value="TreeGrafter"/>
</dbReference>
<keyword evidence="1" id="KW-0805">Transcription regulation</keyword>
<dbReference type="AlphaFoldDB" id="A0A238YLT1"/>
<dbReference type="InterPro" id="IPR000485">
    <property type="entry name" value="AsnC-type_HTH_dom"/>
</dbReference>
<evidence type="ECO:0000256" key="2">
    <source>
        <dbReference type="ARBA" id="ARBA00023125"/>
    </source>
</evidence>
<evidence type="ECO:0000256" key="1">
    <source>
        <dbReference type="ARBA" id="ARBA00023015"/>
    </source>
</evidence>
<dbReference type="Gene3D" id="3.30.70.920">
    <property type="match status" value="1"/>
</dbReference>
<reference evidence="5 6" key="1">
    <citation type="submission" date="2017-06" db="EMBL/GenBank/DDBJ databases">
        <authorList>
            <person name="Kim H.J."/>
            <person name="Triplett B.A."/>
        </authorList>
    </citation>
    <scope>NUCLEOTIDE SEQUENCE [LARGE SCALE GENOMIC DNA]</scope>
    <source>
        <strain evidence="5 6">DSM 25597</strain>
    </source>
</reference>
<dbReference type="InterPro" id="IPR019887">
    <property type="entry name" value="Tscrpt_reg_AsnC/Lrp_C"/>
</dbReference>
<dbReference type="GO" id="GO:0006355">
    <property type="term" value="P:regulation of DNA-templated transcription"/>
    <property type="evidence" value="ECO:0007669"/>
    <property type="project" value="UniProtKB-ARBA"/>
</dbReference>
<dbReference type="CDD" id="cd00090">
    <property type="entry name" value="HTH_ARSR"/>
    <property type="match status" value="1"/>
</dbReference>